<evidence type="ECO:0000313" key="4">
    <source>
        <dbReference type="Proteomes" id="UP000199135"/>
    </source>
</evidence>
<keyword evidence="4" id="KW-1185">Reference proteome</keyword>
<dbReference type="EMBL" id="FOGP01000004">
    <property type="protein sequence ID" value="SER55736.1"/>
    <property type="molecule type" value="Genomic_DNA"/>
</dbReference>
<evidence type="ECO:0000313" key="2">
    <source>
        <dbReference type="EMBL" id="SER55736.1"/>
    </source>
</evidence>
<reference evidence="3 4" key="1">
    <citation type="submission" date="2016-10" db="EMBL/GenBank/DDBJ databases">
        <authorList>
            <person name="Varghese N."/>
            <person name="Submissions S."/>
        </authorList>
    </citation>
    <scope>NUCLEOTIDE SEQUENCE [LARGE SCALE GENOMIC DNA]</scope>
    <source>
        <strain evidence="3">KHGC19</strain>
        <strain evidence="1 4">WCP15</strain>
    </source>
</reference>
<proteinExistence type="predicted"/>
<organism evidence="2 3">
    <name type="scientific">Parafannyhessea umbonata</name>
    <dbReference type="NCBI Taxonomy" id="604330"/>
    <lineage>
        <taxon>Bacteria</taxon>
        <taxon>Bacillati</taxon>
        <taxon>Actinomycetota</taxon>
        <taxon>Coriobacteriia</taxon>
        <taxon>Coriobacteriales</taxon>
        <taxon>Atopobiaceae</taxon>
        <taxon>Parafannyhessea</taxon>
    </lineage>
</organism>
<evidence type="ECO:0000313" key="1">
    <source>
        <dbReference type="EMBL" id="SEH64919.1"/>
    </source>
</evidence>
<evidence type="ECO:0000313" key="3">
    <source>
        <dbReference type="Proteomes" id="UP000199128"/>
    </source>
</evidence>
<dbReference type="Proteomes" id="UP000199135">
    <property type="component" value="Unassembled WGS sequence"/>
</dbReference>
<reference evidence="2" key="2">
    <citation type="submission" date="2016-10" db="EMBL/GenBank/DDBJ databases">
        <authorList>
            <person name="de Groot N.N."/>
        </authorList>
    </citation>
    <scope>NUCLEOTIDE SEQUENCE [LARGE SCALE GENOMIC DNA]</scope>
    <source>
        <strain evidence="2">KHGC19</strain>
    </source>
</reference>
<dbReference type="AlphaFoldDB" id="A0A1H9Q5A4"/>
<protein>
    <submittedName>
        <fullName evidence="2">Uncharacterized protein</fullName>
    </submittedName>
</protein>
<dbReference type="EMBL" id="FNWT01000010">
    <property type="protein sequence ID" value="SEH64919.1"/>
    <property type="molecule type" value="Genomic_DNA"/>
</dbReference>
<name>A0A1H9Q5A4_9ACTN</name>
<gene>
    <name evidence="2" type="ORF">SAMN05216446_1321</name>
    <name evidence="1" type="ORF">SAMN05216447_1103</name>
</gene>
<dbReference type="Proteomes" id="UP000199128">
    <property type="component" value="Unassembled WGS sequence"/>
</dbReference>
<sequence>MPCKTMCKNYLSTFENEKTTVYRIGNYANIIFK</sequence>
<accession>A0A1H9Q5A4</accession>